<dbReference type="Pfam" id="PF13531">
    <property type="entry name" value="SBP_bac_11"/>
    <property type="match status" value="1"/>
</dbReference>
<evidence type="ECO:0000313" key="6">
    <source>
        <dbReference type="Proteomes" id="UP000425178"/>
    </source>
</evidence>
<proteinExistence type="inferred from homology"/>
<keyword evidence="3" id="KW-0732">Signal</keyword>
<dbReference type="SUPFAM" id="SSF53850">
    <property type="entry name" value="Periplasmic binding protein-like II"/>
    <property type="match status" value="1"/>
</dbReference>
<gene>
    <name evidence="5" type="primary">modA</name>
    <name evidence="5" type="ORF">CETAM_05340</name>
</gene>
<evidence type="ECO:0000256" key="2">
    <source>
        <dbReference type="ARBA" id="ARBA00022723"/>
    </source>
</evidence>
<dbReference type="EMBL" id="CP046453">
    <property type="protein sequence ID" value="QGU04338.1"/>
    <property type="molecule type" value="Genomic_DNA"/>
</dbReference>
<keyword evidence="6" id="KW-1185">Reference proteome</keyword>
<feature type="binding site" evidence="4">
    <location>
        <position position="163"/>
    </location>
    <ligand>
        <name>molybdate</name>
        <dbReference type="ChEBI" id="CHEBI:36264"/>
    </ligand>
</feature>
<accession>A0A6B8WBY3</accession>
<dbReference type="Gene3D" id="3.40.190.10">
    <property type="entry name" value="Periplasmic binding protein-like II"/>
    <property type="match status" value="2"/>
</dbReference>
<sequence length="228" mass="23496">MLFAGCTAGPGADSLTVLGASSTRLLREDFGELGDGGFVFIDAGSSTLVQQLADGSPGDVLITADRANMDRAVAEGLVEDPRAVAVNSLVMVVPAGNPGEITSVDDLAGRTFILCDPRVPCGAASQEIIEDTGLRVEPSSLEHQVADVLGKVVSGEADAGWVYRTDALSAGEAVEVIEIPDSDQHITEVMAAVSTSAVDKQAAAEFVDALASEEMAGSWTRFGWTPAS</sequence>
<comment type="similarity">
    <text evidence="1">Belongs to the bacterial solute-binding protein ModA family.</text>
</comment>
<keyword evidence="2 4" id="KW-0479">Metal-binding</keyword>
<dbReference type="Proteomes" id="UP000425178">
    <property type="component" value="Chromosome"/>
</dbReference>
<dbReference type="GO" id="GO:0046872">
    <property type="term" value="F:metal ion binding"/>
    <property type="evidence" value="ECO:0007669"/>
    <property type="project" value="UniProtKB-KW"/>
</dbReference>
<reference evidence="5 6" key="1">
    <citation type="journal article" date="2021" name="Int. J. Syst. Evol. Microbiol.">
        <title>Classification of three corynebacterial strains isolated from a small paddock in North Rhine-Westphalia: proposal of &lt;i&gt;Corynebacterium kalinowskii&lt;/i&gt; sp. nov., &lt;i&gt;Corynebacterium comes&lt;/i&gt; sp. nov. and &lt;i&gt;Corynebacterium occultum&lt;/i&gt; sp. nov.</title>
        <authorList>
            <person name="Schaffert L."/>
            <person name="Ruwe M."/>
            <person name="Milse J."/>
            <person name="Hanuschka K."/>
            <person name="Ortseifen V."/>
            <person name="Droste J."/>
            <person name="Brandt D."/>
            <person name="Schl L."/>
            <person name="Kutter Y."/>
            <person name="Vinke S."/>
            <person name="Vieh P."/>
            <person name="Jacob L."/>
            <person name="L N.C."/>
            <person name="Schulte-Berndt E."/>
            <person name="Hain C."/>
            <person name="Linder M."/>
            <person name="Schmidt P."/>
            <person name="Wollenschl L."/>
            <person name="Luttermann T."/>
            <person name="Thieme E."/>
            <person name="Hassa J."/>
            <person name="Haak M."/>
            <person name="Wittchen M."/>
            <person name="Mentz A."/>
            <person name="Persicke M."/>
            <person name="Busche T."/>
            <person name="R C."/>
        </authorList>
    </citation>
    <scope>NUCLEOTIDE SEQUENCE [LARGE SCALE GENOMIC DNA]</scope>
    <source>
        <strain evidence="5 6">2019</strain>
    </source>
</reference>
<feature type="binding site" evidence="4">
    <location>
        <position position="45"/>
    </location>
    <ligand>
        <name>molybdate</name>
        <dbReference type="ChEBI" id="CHEBI:36264"/>
    </ligand>
</feature>
<name>A0A6B8WBY3_9CORY</name>
<keyword evidence="4" id="KW-0500">Molybdenum</keyword>
<feature type="binding site" evidence="4">
    <location>
        <position position="145"/>
    </location>
    <ligand>
        <name>molybdate</name>
        <dbReference type="ChEBI" id="CHEBI:36264"/>
    </ligand>
</feature>
<evidence type="ECO:0000256" key="1">
    <source>
        <dbReference type="ARBA" id="ARBA00009175"/>
    </source>
</evidence>
<dbReference type="PANTHER" id="PTHR30632">
    <property type="entry name" value="MOLYBDATE-BINDING PERIPLASMIC PROTEIN"/>
    <property type="match status" value="1"/>
</dbReference>
<dbReference type="GO" id="GO:0015689">
    <property type="term" value="P:molybdate ion transport"/>
    <property type="evidence" value="ECO:0007669"/>
    <property type="project" value="InterPro"/>
</dbReference>
<dbReference type="InterPro" id="IPR005950">
    <property type="entry name" value="ModA"/>
</dbReference>
<dbReference type="PANTHER" id="PTHR30632:SF0">
    <property type="entry name" value="SULFATE-BINDING PROTEIN"/>
    <property type="match status" value="1"/>
</dbReference>
<evidence type="ECO:0000256" key="3">
    <source>
        <dbReference type="ARBA" id="ARBA00022729"/>
    </source>
</evidence>
<dbReference type="PIRSF" id="PIRSF004846">
    <property type="entry name" value="ModA"/>
    <property type="match status" value="1"/>
</dbReference>
<evidence type="ECO:0000256" key="4">
    <source>
        <dbReference type="PIRSR" id="PIRSR004846-1"/>
    </source>
</evidence>
<dbReference type="KEGG" id="ccoe:CETAM_05340"/>
<protein>
    <submittedName>
        <fullName evidence="5">Molybdate-binding periplasmic protein</fullName>
    </submittedName>
</protein>
<dbReference type="NCBIfam" id="TIGR01256">
    <property type="entry name" value="modA"/>
    <property type="match status" value="1"/>
</dbReference>
<evidence type="ECO:0000313" key="5">
    <source>
        <dbReference type="EMBL" id="QGU04338.1"/>
    </source>
</evidence>
<dbReference type="InterPro" id="IPR050682">
    <property type="entry name" value="ModA/WtpA"/>
</dbReference>
<organism evidence="5 6">
    <name type="scientific">Corynebacterium comes</name>
    <dbReference type="NCBI Taxonomy" id="2675218"/>
    <lineage>
        <taxon>Bacteria</taxon>
        <taxon>Bacillati</taxon>
        <taxon>Actinomycetota</taxon>
        <taxon>Actinomycetes</taxon>
        <taxon>Mycobacteriales</taxon>
        <taxon>Corynebacteriaceae</taxon>
        <taxon>Corynebacterium</taxon>
    </lineage>
</organism>
<dbReference type="GO" id="GO:0030973">
    <property type="term" value="F:molybdate ion binding"/>
    <property type="evidence" value="ECO:0007669"/>
    <property type="project" value="TreeGrafter"/>
</dbReference>
<dbReference type="AlphaFoldDB" id="A0A6B8WBY3"/>